<proteinExistence type="predicted"/>
<comment type="caution">
    <text evidence="2">The sequence shown here is derived from an EMBL/GenBank/DDBJ whole genome shotgun (WGS) entry which is preliminary data.</text>
</comment>
<evidence type="ECO:0000313" key="2">
    <source>
        <dbReference type="EMBL" id="OIQ73461.1"/>
    </source>
</evidence>
<feature type="compositionally biased region" description="Basic and acidic residues" evidence="1">
    <location>
        <begin position="1"/>
        <end position="16"/>
    </location>
</feature>
<gene>
    <name evidence="2" type="ORF">GALL_449040</name>
</gene>
<name>A0A1J5QBW9_9ZZZZ</name>
<dbReference type="AlphaFoldDB" id="A0A1J5QBW9"/>
<feature type="region of interest" description="Disordered" evidence="1">
    <location>
        <begin position="1"/>
        <end position="40"/>
    </location>
</feature>
<protein>
    <submittedName>
        <fullName evidence="2">Uncharacterized protein</fullName>
    </submittedName>
</protein>
<organism evidence="2">
    <name type="scientific">mine drainage metagenome</name>
    <dbReference type="NCBI Taxonomy" id="410659"/>
    <lineage>
        <taxon>unclassified sequences</taxon>
        <taxon>metagenomes</taxon>
        <taxon>ecological metagenomes</taxon>
    </lineage>
</organism>
<reference evidence="2" key="1">
    <citation type="submission" date="2016-10" db="EMBL/GenBank/DDBJ databases">
        <title>Sequence of Gallionella enrichment culture.</title>
        <authorList>
            <person name="Poehlein A."/>
            <person name="Muehling M."/>
            <person name="Daniel R."/>
        </authorList>
    </citation>
    <scope>NUCLEOTIDE SEQUENCE</scope>
</reference>
<sequence length="40" mass="4267">MLGGDPDRLNGKERHGCGVGKQFAHPRQIGLRNHDVGADG</sequence>
<evidence type="ECO:0000256" key="1">
    <source>
        <dbReference type="SAM" id="MobiDB-lite"/>
    </source>
</evidence>
<dbReference type="EMBL" id="MLJW01002861">
    <property type="protein sequence ID" value="OIQ73461.1"/>
    <property type="molecule type" value="Genomic_DNA"/>
</dbReference>
<accession>A0A1J5QBW9</accession>